<dbReference type="AlphaFoldDB" id="A0A426Y3G8"/>
<comment type="caution">
    <text evidence="2">The sequence shown here is derived from an EMBL/GenBank/DDBJ whole genome shotgun (WGS) entry which is preliminary data.</text>
</comment>
<reference evidence="2 3" key="1">
    <citation type="journal article" date="2014" name="Agronomy (Basel)">
        <title>A Draft Genome Sequence for Ensete ventricosum, the Drought-Tolerant Tree Against Hunger.</title>
        <authorList>
            <person name="Harrison J."/>
            <person name="Moore K.A."/>
            <person name="Paszkiewicz K."/>
            <person name="Jones T."/>
            <person name="Grant M."/>
            <person name="Ambacheew D."/>
            <person name="Muzemil S."/>
            <person name="Studholme D.J."/>
        </authorList>
    </citation>
    <scope>NUCLEOTIDE SEQUENCE [LARGE SCALE GENOMIC DNA]</scope>
</reference>
<dbReference type="EMBL" id="AMZH03015288">
    <property type="protein sequence ID" value="RRT46293.1"/>
    <property type="molecule type" value="Genomic_DNA"/>
</dbReference>
<proteinExistence type="predicted"/>
<evidence type="ECO:0000313" key="3">
    <source>
        <dbReference type="Proteomes" id="UP000287651"/>
    </source>
</evidence>
<evidence type="ECO:0000256" key="1">
    <source>
        <dbReference type="SAM" id="MobiDB-lite"/>
    </source>
</evidence>
<evidence type="ECO:0000313" key="2">
    <source>
        <dbReference type="EMBL" id="RRT46293.1"/>
    </source>
</evidence>
<protein>
    <submittedName>
        <fullName evidence="2">Uncharacterized protein</fullName>
    </submittedName>
</protein>
<accession>A0A426Y3G8</accession>
<name>A0A426Y3G8_ENSVE</name>
<dbReference type="Proteomes" id="UP000287651">
    <property type="component" value="Unassembled WGS sequence"/>
</dbReference>
<feature type="region of interest" description="Disordered" evidence="1">
    <location>
        <begin position="65"/>
        <end position="95"/>
    </location>
</feature>
<sequence>MGGSPTDLGGSIVESAQIPGFSHTAWAVQPLTAAQNLGRRQLNRCSPVVYPKSSSLLPVISQRVPSNLPDPFGKSPSELPARSHYIVRTQPDAQA</sequence>
<gene>
    <name evidence="2" type="ORF">B296_00042618</name>
</gene>
<organism evidence="2 3">
    <name type="scientific">Ensete ventricosum</name>
    <name type="common">Abyssinian banana</name>
    <name type="synonym">Musa ensete</name>
    <dbReference type="NCBI Taxonomy" id="4639"/>
    <lineage>
        <taxon>Eukaryota</taxon>
        <taxon>Viridiplantae</taxon>
        <taxon>Streptophyta</taxon>
        <taxon>Embryophyta</taxon>
        <taxon>Tracheophyta</taxon>
        <taxon>Spermatophyta</taxon>
        <taxon>Magnoliopsida</taxon>
        <taxon>Liliopsida</taxon>
        <taxon>Zingiberales</taxon>
        <taxon>Musaceae</taxon>
        <taxon>Ensete</taxon>
    </lineage>
</organism>